<keyword evidence="5" id="KW-0498">Mitosis</keyword>
<keyword evidence="4" id="KW-0132">Cell division</keyword>
<dbReference type="GO" id="GO:0051301">
    <property type="term" value="P:cell division"/>
    <property type="evidence" value="ECO:0007669"/>
    <property type="project" value="UniProtKB-KW"/>
</dbReference>
<dbReference type="OrthoDB" id="506494at2759"/>
<proteinExistence type="predicted"/>
<name>A0A9D4Z5J5_ADICA</name>
<accession>A0A9D4Z5J5</accession>
<comment type="subcellular location">
    <subcellularLocation>
        <location evidence="2">Chromosome</location>
        <location evidence="2">Centromere</location>
        <location evidence="2">Kinetochore</location>
    </subcellularLocation>
    <subcellularLocation>
        <location evidence="1">Nucleus</location>
    </subcellularLocation>
</comment>
<dbReference type="PANTHER" id="PTHR15459">
    <property type="entry name" value="POLYAMINE-MODULATED FACTOR 1"/>
    <property type="match status" value="1"/>
</dbReference>
<keyword evidence="8" id="KW-0131">Cell cycle</keyword>
<keyword evidence="11" id="KW-1185">Reference proteome</keyword>
<gene>
    <name evidence="10" type="ORF">GOP47_0022663</name>
</gene>
<evidence type="ECO:0000256" key="5">
    <source>
        <dbReference type="ARBA" id="ARBA00022776"/>
    </source>
</evidence>
<sequence>MESAAAGRPDSERFSNLKLAFSMATHCLLTACSREDFGAYFSFLNPYQQDALYKLYTQMVVSVQENLQEEFRDVCEETRVVDACDDEFILAQELDKNGVRKRVKYAGRKNIIEEKARELEYLRRTLEMVKEQNQDSALKLKALKDSIENSESVTQTDAVMMKLKELSAKLGSTVGGKQKVEFPL</sequence>
<keyword evidence="7" id="KW-0539">Nucleus</keyword>
<dbReference type="AlphaFoldDB" id="A0A9D4Z5J5"/>
<reference evidence="10" key="1">
    <citation type="submission" date="2021-01" db="EMBL/GenBank/DDBJ databases">
        <title>Adiantum capillus-veneris genome.</title>
        <authorList>
            <person name="Fang Y."/>
            <person name="Liao Q."/>
        </authorList>
    </citation>
    <scope>NUCLEOTIDE SEQUENCE</scope>
    <source>
        <strain evidence="10">H3</strain>
        <tissue evidence="10">Leaf</tissue>
    </source>
</reference>
<dbReference type="GO" id="GO:0000444">
    <property type="term" value="C:MIS12/MIND type complex"/>
    <property type="evidence" value="ECO:0007669"/>
    <property type="project" value="InterPro"/>
</dbReference>
<keyword evidence="9" id="KW-0137">Centromere</keyword>
<evidence type="ECO:0000256" key="4">
    <source>
        <dbReference type="ARBA" id="ARBA00022618"/>
    </source>
</evidence>
<evidence type="ECO:0000256" key="2">
    <source>
        <dbReference type="ARBA" id="ARBA00004629"/>
    </source>
</evidence>
<keyword evidence="3" id="KW-0158">Chromosome</keyword>
<dbReference type="Proteomes" id="UP000886520">
    <property type="component" value="Chromosome 22"/>
</dbReference>
<evidence type="ECO:0000256" key="9">
    <source>
        <dbReference type="ARBA" id="ARBA00023328"/>
    </source>
</evidence>
<dbReference type="InterPro" id="IPR007128">
    <property type="entry name" value="PMF1/Nnf1"/>
</dbReference>
<organism evidence="10 11">
    <name type="scientific">Adiantum capillus-veneris</name>
    <name type="common">Maidenhair fern</name>
    <dbReference type="NCBI Taxonomy" id="13818"/>
    <lineage>
        <taxon>Eukaryota</taxon>
        <taxon>Viridiplantae</taxon>
        <taxon>Streptophyta</taxon>
        <taxon>Embryophyta</taxon>
        <taxon>Tracheophyta</taxon>
        <taxon>Polypodiopsida</taxon>
        <taxon>Polypodiidae</taxon>
        <taxon>Polypodiales</taxon>
        <taxon>Pteridineae</taxon>
        <taxon>Pteridaceae</taxon>
        <taxon>Vittarioideae</taxon>
        <taxon>Adiantum</taxon>
    </lineage>
</organism>
<evidence type="ECO:0000256" key="1">
    <source>
        <dbReference type="ARBA" id="ARBA00004123"/>
    </source>
</evidence>
<protein>
    <submittedName>
        <fullName evidence="10">Uncharacterized protein</fullName>
    </submittedName>
</protein>
<evidence type="ECO:0000313" key="10">
    <source>
        <dbReference type="EMBL" id="KAI5062124.1"/>
    </source>
</evidence>
<evidence type="ECO:0000313" key="11">
    <source>
        <dbReference type="Proteomes" id="UP000886520"/>
    </source>
</evidence>
<evidence type="ECO:0000256" key="3">
    <source>
        <dbReference type="ARBA" id="ARBA00022454"/>
    </source>
</evidence>
<evidence type="ECO:0000256" key="6">
    <source>
        <dbReference type="ARBA" id="ARBA00022838"/>
    </source>
</evidence>
<comment type="caution">
    <text evidence="10">The sequence shown here is derived from an EMBL/GenBank/DDBJ whole genome shotgun (WGS) entry which is preliminary data.</text>
</comment>
<dbReference type="PANTHER" id="PTHR15459:SF3">
    <property type="entry name" value="POLYAMINE-MODULATED FACTOR 1"/>
    <property type="match status" value="1"/>
</dbReference>
<evidence type="ECO:0000256" key="7">
    <source>
        <dbReference type="ARBA" id="ARBA00023242"/>
    </source>
</evidence>
<keyword evidence="6" id="KW-0995">Kinetochore</keyword>
<dbReference type="GO" id="GO:0005634">
    <property type="term" value="C:nucleus"/>
    <property type="evidence" value="ECO:0007669"/>
    <property type="project" value="UniProtKB-SubCell"/>
</dbReference>
<evidence type="ECO:0000256" key="8">
    <source>
        <dbReference type="ARBA" id="ARBA00023306"/>
    </source>
</evidence>
<dbReference type="GO" id="GO:0007059">
    <property type="term" value="P:chromosome segregation"/>
    <property type="evidence" value="ECO:0007669"/>
    <property type="project" value="TreeGrafter"/>
</dbReference>
<dbReference type="EMBL" id="JABFUD020000022">
    <property type="protein sequence ID" value="KAI5062124.1"/>
    <property type="molecule type" value="Genomic_DNA"/>
</dbReference>